<accession>A0ABX2FQP7</accession>
<dbReference type="Proteomes" id="UP000779507">
    <property type="component" value="Unassembled WGS sequence"/>
</dbReference>
<dbReference type="SUPFAM" id="SSF52172">
    <property type="entry name" value="CheY-like"/>
    <property type="match status" value="1"/>
</dbReference>
<dbReference type="PROSITE" id="PS50110">
    <property type="entry name" value="RESPONSE_REGULATORY"/>
    <property type="match status" value="1"/>
</dbReference>
<dbReference type="InterPro" id="IPR029016">
    <property type="entry name" value="GAF-like_dom_sf"/>
</dbReference>
<reference evidence="21 22" key="1">
    <citation type="submission" date="2020-05" db="EMBL/GenBank/DDBJ databases">
        <title>Genomic Encyclopedia of Type Strains, Phase IV (KMG-V): Genome sequencing to study the core and pangenomes of soil and plant-associated prokaryotes.</title>
        <authorList>
            <person name="Whitman W."/>
        </authorList>
    </citation>
    <scope>NUCLEOTIDE SEQUENCE [LARGE SCALE GENOMIC DNA]</scope>
    <source>
        <strain evidence="21 22">9A</strain>
    </source>
</reference>
<dbReference type="InterPro" id="IPR003661">
    <property type="entry name" value="HisK_dim/P_dom"/>
</dbReference>
<dbReference type="PANTHER" id="PTHR45339">
    <property type="entry name" value="HYBRID SIGNAL TRANSDUCTION HISTIDINE KINASE J"/>
    <property type="match status" value="1"/>
</dbReference>
<dbReference type="PROSITE" id="PS50113">
    <property type="entry name" value="PAC"/>
    <property type="match status" value="1"/>
</dbReference>
<dbReference type="SMART" id="SM00091">
    <property type="entry name" value="PAS"/>
    <property type="match status" value="4"/>
</dbReference>
<comment type="catalytic activity">
    <reaction evidence="1">
        <text>ATP + protein L-histidine = ADP + protein N-phospho-L-histidine.</text>
        <dbReference type="EC" id="2.7.13.3"/>
    </reaction>
</comment>
<dbReference type="Pfam" id="PF02518">
    <property type="entry name" value="HATPase_c"/>
    <property type="match status" value="1"/>
</dbReference>
<dbReference type="Pfam" id="PF00989">
    <property type="entry name" value="PAS"/>
    <property type="match status" value="1"/>
</dbReference>
<evidence type="ECO:0000256" key="5">
    <source>
        <dbReference type="ARBA" id="ARBA00022553"/>
    </source>
</evidence>
<feature type="domain" description="Histidine kinase" evidence="16">
    <location>
        <begin position="698"/>
        <end position="919"/>
    </location>
</feature>
<dbReference type="EC" id="2.7.13.3" evidence="3"/>
<organism evidence="21 22">
    <name type="scientific">Hymenobacter caeli</name>
    <dbReference type="NCBI Taxonomy" id="2735894"/>
    <lineage>
        <taxon>Bacteria</taxon>
        <taxon>Pseudomonadati</taxon>
        <taxon>Bacteroidota</taxon>
        <taxon>Cytophagia</taxon>
        <taxon>Cytophagales</taxon>
        <taxon>Hymenobacteraceae</taxon>
        <taxon>Hymenobacter</taxon>
    </lineage>
</organism>
<dbReference type="SUPFAM" id="SSF47384">
    <property type="entry name" value="Homodimeric domain of signal transducing histidine kinase"/>
    <property type="match status" value="1"/>
</dbReference>
<keyword evidence="13" id="KW-0472">Membrane</keyword>
<dbReference type="EMBL" id="JABSNP010000009">
    <property type="protein sequence ID" value="NRT19480.1"/>
    <property type="molecule type" value="Genomic_DNA"/>
</dbReference>
<evidence type="ECO:0000256" key="14">
    <source>
        <dbReference type="PROSITE-ProRule" id="PRU00110"/>
    </source>
</evidence>
<dbReference type="PROSITE" id="PS50112">
    <property type="entry name" value="PAS"/>
    <property type="match status" value="3"/>
</dbReference>
<dbReference type="Pfam" id="PF13426">
    <property type="entry name" value="PAS_9"/>
    <property type="match status" value="3"/>
</dbReference>
<evidence type="ECO:0000256" key="4">
    <source>
        <dbReference type="ARBA" id="ARBA00022475"/>
    </source>
</evidence>
<dbReference type="InterPro" id="IPR035965">
    <property type="entry name" value="PAS-like_dom_sf"/>
</dbReference>
<dbReference type="SMART" id="SM00387">
    <property type="entry name" value="HATPase_c"/>
    <property type="match status" value="1"/>
</dbReference>
<dbReference type="InterPro" id="IPR003018">
    <property type="entry name" value="GAF"/>
</dbReference>
<feature type="domain" description="PAS" evidence="18">
    <location>
        <begin position="17"/>
        <end position="84"/>
    </location>
</feature>
<feature type="domain" description="PAS" evidence="18">
    <location>
        <begin position="141"/>
        <end position="211"/>
    </location>
</feature>
<evidence type="ECO:0000259" key="16">
    <source>
        <dbReference type="PROSITE" id="PS50109"/>
    </source>
</evidence>
<dbReference type="InterPro" id="IPR036097">
    <property type="entry name" value="HisK_dim/P_sf"/>
</dbReference>
<dbReference type="InterPro" id="IPR013767">
    <property type="entry name" value="PAS_fold"/>
</dbReference>
<keyword evidence="8" id="KW-0547">Nucleotide-binding</keyword>
<keyword evidence="4" id="KW-1003">Cell membrane</keyword>
<dbReference type="SUPFAM" id="SSF55785">
    <property type="entry name" value="PYP-like sensor domain (PAS domain)"/>
    <property type="match status" value="4"/>
</dbReference>
<evidence type="ECO:0000256" key="12">
    <source>
        <dbReference type="ARBA" id="ARBA00023012"/>
    </source>
</evidence>
<dbReference type="Pfam" id="PF01627">
    <property type="entry name" value="Hpt"/>
    <property type="match status" value="1"/>
</dbReference>
<keyword evidence="11" id="KW-1133">Transmembrane helix</keyword>
<dbReference type="Gene3D" id="1.20.120.160">
    <property type="entry name" value="HPT domain"/>
    <property type="match status" value="1"/>
</dbReference>
<feature type="domain" description="PAS" evidence="18">
    <location>
        <begin position="560"/>
        <end position="611"/>
    </location>
</feature>
<dbReference type="InterPro" id="IPR001789">
    <property type="entry name" value="Sig_transdc_resp-reg_receiver"/>
</dbReference>
<keyword evidence="9" id="KW-0418">Kinase</keyword>
<dbReference type="SMART" id="SM00388">
    <property type="entry name" value="HisKA"/>
    <property type="match status" value="1"/>
</dbReference>
<evidence type="ECO:0000256" key="6">
    <source>
        <dbReference type="ARBA" id="ARBA00022679"/>
    </source>
</evidence>
<evidence type="ECO:0000259" key="18">
    <source>
        <dbReference type="PROSITE" id="PS50112"/>
    </source>
</evidence>
<keyword evidence="10" id="KW-0067">ATP-binding</keyword>
<dbReference type="InterPro" id="IPR001610">
    <property type="entry name" value="PAC"/>
</dbReference>
<dbReference type="Gene3D" id="3.30.450.20">
    <property type="entry name" value="PAS domain"/>
    <property type="match status" value="4"/>
</dbReference>
<keyword evidence="12" id="KW-0902">Two-component regulatory system</keyword>
<protein>
    <recommendedName>
        <fullName evidence="3">histidine kinase</fullName>
        <ecNumber evidence="3">2.7.13.3</ecNumber>
    </recommendedName>
</protein>
<dbReference type="InterPro" id="IPR005467">
    <property type="entry name" value="His_kinase_dom"/>
</dbReference>
<feature type="modified residue" description="Phosphohistidine" evidence="14">
    <location>
        <position position="1209"/>
    </location>
</feature>
<dbReference type="NCBIfam" id="TIGR00229">
    <property type="entry name" value="sensory_box"/>
    <property type="match status" value="4"/>
</dbReference>
<keyword evidence="6" id="KW-0808">Transferase</keyword>
<dbReference type="InterPro" id="IPR000700">
    <property type="entry name" value="PAS-assoc_C"/>
</dbReference>
<evidence type="ECO:0000256" key="1">
    <source>
        <dbReference type="ARBA" id="ARBA00000085"/>
    </source>
</evidence>
<evidence type="ECO:0000256" key="3">
    <source>
        <dbReference type="ARBA" id="ARBA00012438"/>
    </source>
</evidence>
<evidence type="ECO:0000256" key="7">
    <source>
        <dbReference type="ARBA" id="ARBA00022692"/>
    </source>
</evidence>
<feature type="domain" description="Response regulatory" evidence="17">
    <location>
        <begin position="944"/>
        <end position="1062"/>
    </location>
</feature>
<dbReference type="PANTHER" id="PTHR45339:SF1">
    <property type="entry name" value="HYBRID SIGNAL TRANSDUCTION HISTIDINE KINASE J"/>
    <property type="match status" value="1"/>
</dbReference>
<dbReference type="InterPro" id="IPR003594">
    <property type="entry name" value="HATPase_dom"/>
</dbReference>
<dbReference type="Gene3D" id="3.30.450.40">
    <property type="match status" value="1"/>
</dbReference>
<name>A0ABX2FQP7_9BACT</name>
<dbReference type="InterPro" id="IPR036641">
    <property type="entry name" value="HPT_dom_sf"/>
</dbReference>
<dbReference type="SMART" id="SM00448">
    <property type="entry name" value="REC"/>
    <property type="match status" value="1"/>
</dbReference>
<dbReference type="InterPro" id="IPR036890">
    <property type="entry name" value="HATPase_C_sf"/>
</dbReference>
<dbReference type="Gene3D" id="3.30.565.10">
    <property type="entry name" value="Histidine kinase-like ATPase, C-terminal domain"/>
    <property type="match status" value="1"/>
</dbReference>
<evidence type="ECO:0000256" key="9">
    <source>
        <dbReference type="ARBA" id="ARBA00022777"/>
    </source>
</evidence>
<gene>
    <name evidence="21" type="ORF">HNP98_002309</name>
</gene>
<dbReference type="InterPro" id="IPR011006">
    <property type="entry name" value="CheY-like_superfamily"/>
</dbReference>
<evidence type="ECO:0000259" key="19">
    <source>
        <dbReference type="PROSITE" id="PS50113"/>
    </source>
</evidence>
<comment type="caution">
    <text evidence="21">The sequence shown here is derived from an EMBL/GenBank/DDBJ whole genome shotgun (WGS) entry which is preliminary data.</text>
</comment>
<feature type="domain" description="PAC" evidence="19">
    <location>
        <begin position="507"/>
        <end position="559"/>
    </location>
</feature>
<feature type="domain" description="HPt" evidence="20">
    <location>
        <begin position="1167"/>
        <end position="1266"/>
    </location>
</feature>
<dbReference type="CDD" id="cd17546">
    <property type="entry name" value="REC_hyHK_CKI1_RcsC-like"/>
    <property type="match status" value="1"/>
</dbReference>
<evidence type="ECO:0000256" key="8">
    <source>
        <dbReference type="ARBA" id="ARBA00022741"/>
    </source>
</evidence>
<evidence type="ECO:0000313" key="22">
    <source>
        <dbReference type="Proteomes" id="UP000779507"/>
    </source>
</evidence>
<evidence type="ECO:0000256" key="15">
    <source>
        <dbReference type="PROSITE-ProRule" id="PRU00169"/>
    </source>
</evidence>
<dbReference type="PROSITE" id="PS50109">
    <property type="entry name" value="HIS_KIN"/>
    <property type="match status" value="1"/>
</dbReference>
<evidence type="ECO:0000259" key="20">
    <source>
        <dbReference type="PROSITE" id="PS50894"/>
    </source>
</evidence>
<dbReference type="InterPro" id="IPR008207">
    <property type="entry name" value="Sig_transdc_His_kin_Hpt_dom"/>
</dbReference>
<dbReference type="InterPro" id="IPR000014">
    <property type="entry name" value="PAS"/>
</dbReference>
<dbReference type="SMART" id="SM00086">
    <property type="entry name" value="PAC"/>
    <property type="match status" value="3"/>
</dbReference>
<dbReference type="SMART" id="SM00065">
    <property type="entry name" value="GAF"/>
    <property type="match status" value="1"/>
</dbReference>
<dbReference type="CDD" id="cd00130">
    <property type="entry name" value="PAS"/>
    <property type="match status" value="4"/>
</dbReference>
<dbReference type="Pfam" id="PF13185">
    <property type="entry name" value="GAF_2"/>
    <property type="match status" value="1"/>
</dbReference>
<dbReference type="CDD" id="cd00082">
    <property type="entry name" value="HisKA"/>
    <property type="match status" value="1"/>
</dbReference>
<keyword evidence="7" id="KW-0812">Transmembrane</keyword>
<feature type="modified residue" description="4-aspartylphosphate" evidence="15">
    <location>
        <position position="995"/>
    </location>
</feature>
<dbReference type="SUPFAM" id="SSF55781">
    <property type="entry name" value="GAF domain-like"/>
    <property type="match status" value="1"/>
</dbReference>
<evidence type="ECO:0000259" key="17">
    <source>
        <dbReference type="PROSITE" id="PS50110"/>
    </source>
</evidence>
<dbReference type="SUPFAM" id="SSF47226">
    <property type="entry name" value="Histidine-containing phosphotransfer domain, HPT domain"/>
    <property type="match status" value="1"/>
</dbReference>
<dbReference type="CDD" id="cd16922">
    <property type="entry name" value="HATPase_EvgS-ArcB-TorS-like"/>
    <property type="match status" value="1"/>
</dbReference>
<dbReference type="Gene3D" id="3.40.50.2300">
    <property type="match status" value="1"/>
</dbReference>
<dbReference type="PRINTS" id="PR00344">
    <property type="entry name" value="BCTRLSENSOR"/>
</dbReference>
<dbReference type="PROSITE" id="PS50894">
    <property type="entry name" value="HPT"/>
    <property type="match status" value="1"/>
</dbReference>
<evidence type="ECO:0000256" key="13">
    <source>
        <dbReference type="ARBA" id="ARBA00023136"/>
    </source>
</evidence>
<keyword evidence="5 15" id="KW-0597">Phosphoprotein</keyword>
<dbReference type="Pfam" id="PF00512">
    <property type="entry name" value="HisKA"/>
    <property type="match status" value="1"/>
</dbReference>
<comment type="subcellular location">
    <subcellularLocation>
        <location evidence="2">Cell membrane</location>
        <topology evidence="2">Multi-pass membrane protein</topology>
    </subcellularLocation>
</comment>
<dbReference type="Pfam" id="PF00072">
    <property type="entry name" value="Response_reg"/>
    <property type="match status" value="1"/>
</dbReference>
<evidence type="ECO:0000313" key="21">
    <source>
        <dbReference type="EMBL" id="NRT19480.1"/>
    </source>
</evidence>
<dbReference type="RefSeq" id="WP_173810201.1">
    <property type="nucleotide sequence ID" value="NZ_JABSNP010000009.1"/>
</dbReference>
<evidence type="ECO:0000256" key="11">
    <source>
        <dbReference type="ARBA" id="ARBA00022989"/>
    </source>
</evidence>
<dbReference type="Gene3D" id="1.10.287.130">
    <property type="match status" value="1"/>
</dbReference>
<proteinExistence type="predicted"/>
<sequence>MSPSATAQLPTPVVPPLPALFDQLGQSYVLADRQGLILDVNATFLALTGYEREQVLGRSFHRLFVPPLERALREQTYQNYLQTGRCDEGQEHTVLTRSGYSRLLRWQCGFARDPSGRVTGIWLAGQETADRSVAPRVLTGDGSHLQEFLDNAQDLVMHLSADNALLFVNKAWKEKLGYTDADLAQRTLTDVVHPYYKAKLLYQLRNLYEGEPVNKIETVFLTSTGKPVHLIGSLSAVREAGQPVSGRAILHDITDRIKAERLQKVYYSIANLAISAKDLAALYGAIHRELSKIIETSNLFIALCDDARTELQFSYYVDQHPAPRAHAPRPFSNGLSEYVIRGGQPRFLTRAEMQELVRNGTITAFGQLPEVMLASPLSVGERIIGVLAVQDYHRPDAYAPGDLDVLHFISNQVALAIERKRNEEQIQRQNARLNAIFESGSHLMWTVDGRGQLASFNRNYGAYFLRRNGVPATRGLDLRKADLARMEEDASATFVQHYELAETGQPQRFEVRLRDLRGRDLWIEVHLNPIYLGDGSFEETSAIAHDITEQKRAQLALEAQEEKFRSIFESFQDVYYRTDEQGLLTIVSPSVRDVLGYEPHEVLGRPVSDFYFDAEANARLAGLVENTGSLRNFETAMRHRDGRPVSVLINARQAVQGTPGTEGIARDVTELHQMQDDLLTAKNTAEAALEAKTQFLANMSHELRTPMNGIIGMIDLLNQTVDTDEQREYVDTLRKSSDALLTILNDILDLSKIQAGKMRVQEGALELNAVLERIRALFLYRAEQKHLAFTYLITPHTPRYVVTDEIRLLQILSNLVANALKFTNEGTVSVVVSSVATEDDFHTLRFAVQDSGIGISPDDASRLFTNFTQLDNTSSKTYGGTGLGLAISRQLAELLGGEIGVFSDTGQGSVFWFTIRCRQAEAGDLPVPLPESDEPVQVFLTPPRILLVDDNPINQKVGQRLLHKLGCLVDVAVDGPDAIAQATALGANYDLVFMDIQMPDMDGVTATREIRARLGKACPPVVAMTAYSMQEDASRFMRQGLDDYVGKPVKTQRLHEVLHRWVRPRPAPGRKARAAPAAPAALGRPPVVAAPKPMAPAVVAPVEVAPAALAPVVAPPAAVVPEATPVPIAAVIPAVQLTSPPAEAGPAISTLPALDGAVLLQLQELGGPEFAADLYREFEEEASQLLAEAAALVAAPCEANGTALLSPLHQLKGTAATVGAVAVAAQARVLEIQLKADHAADVEQNFLVLQHYFASFVTAYTLALALPADVAPG</sequence>
<evidence type="ECO:0000256" key="2">
    <source>
        <dbReference type="ARBA" id="ARBA00004651"/>
    </source>
</evidence>
<dbReference type="InterPro" id="IPR004358">
    <property type="entry name" value="Sig_transdc_His_kin-like_C"/>
</dbReference>
<keyword evidence="22" id="KW-1185">Reference proteome</keyword>
<dbReference type="SUPFAM" id="SSF55874">
    <property type="entry name" value="ATPase domain of HSP90 chaperone/DNA topoisomerase II/histidine kinase"/>
    <property type="match status" value="1"/>
</dbReference>
<evidence type="ECO:0000256" key="10">
    <source>
        <dbReference type="ARBA" id="ARBA00022840"/>
    </source>
</evidence>